<evidence type="ECO:0000256" key="4">
    <source>
        <dbReference type="ARBA" id="ARBA00022490"/>
    </source>
</evidence>
<protein>
    <recommendedName>
        <fullName evidence="8">UDENN FNIP1/2-type domain-containing protein</fullName>
    </recommendedName>
</protein>
<feature type="region of interest" description="Disordered" evidence="7">
    <location>
        <begin position="1229"/>
        <end position="1271"/>
    </location>
</feature>
<gene>
    <name evidence="9" type="ORF">NP493_272g03019</name>
</gene>
<dbReference type="GO" id="GO:0005765">
    <property type="term" value="C:lysosomal membrane"/>
    <property type="evidence" value="ECO:0007669"/>
    <property type="project" value="UniProtKB-SubCell"/>
</dbReference>
<dbReference type="Pfam" id="PF14638">
    <property type="entry name" value="FNIP_C"/>
    <property type="match status" value="1"/>
</dbReference>
<keyword evidence="6" id="KW-0458">Lysosome</keyword>
<feature type="compositionally biased region" description="Polar residues" evidence="7">
    <location>
        <begin position="1242"/>
        <end position="1271"/>
    </location>
</feature>
<dbReference type="InterPro" id="IPR037545">
    <property type="entry name" value="DENN_FNIP1/2"/>
</dbReference>
<dbReference type="InterPro" id="IPR028085">
    <property type="entry name" value="FNIP_mid_dom"/>
</dbReference>
<dbReference type="Pfam" id="PF14636">
    <property type="entry name" value="FNIP_N"/>
    <property type="match status" value="1"/>
</dbReference>
<dbReference type="PANTHER" id="PTHR21634:SF9">
    <property type="entry name" value="RE13835P"/>
    <property type="match status" value="1"/>
</dbReference>
<comment type="subcellular location">
    <subcellularLocation>
        <location evidence="1">Cytoplasm</location>
    </subcellularLocation>
    <subcellularLocation>
        <location evidence="2">Lysosome membrane</location>
    </subcellularLocation>
</comment>
<organism evidence="9 10">
    <name type="scientific">Ridgeia piscesae</name>
    <name type="common">Tubeworm</name>
    <dbReference type="NCBI Taxonomy" id="27915"/>
    <lineage>
        <taxon>Eukaryota</taxon>
        <taxon>Metazoa</taxon>
        <taxon>Spiralia</taxon>
        <taxon>Lophotrochozoa</taxon>
        <taxon>Annelida</taxon>
        <taxon>Polychaeta</taxon>
        <taxon>Sedentaria</taxon>
        <taxon>Canalipalpata</taxon>
        <taxon>Sabellida</taxon>
        <taxon>Siboglinidae</taxon>
        <taxon>Ridgeia</taxon>
    </lineage>
</organism>
<dbReference type="GO" id="GO:0042030">
    <property type="term" value="F:ATPase inhibitor activity"/>
    <property type="evidence" value="ECO:0007669"/>
    <property type="project" value="TreeGrafter"/>
</dbReference>
<evidence type="ECO:0000313" key="10">
    <source>
        <dbReference type="Proteomes" id="UP001209878"/>
    </source>
</evidence>
<comment type="caution">
    <text evidence="9">The sequence shown here is derived from an EMBL/GenBank/DDBJ whole genome shotgun (WGS) entry which is preliminary data.</text>
</comment>
<evidence type="ECO:0000256" key="3">
    <source>
        <dbReference type="ARBA" id="ARBA00007541"/>
    </source>
</evidence>
<feature type="compositionally biased region" description="Polar residues" evidence="7">
    <location>
        <begin position="1156"/>
        <end position="1169"/>
    </location>
</feature>
<keyword evidence="10" id="KW-1185">Reference proteome</keyword>
<evidence type="ECO:0000259" key="8">
    <source>
        <dbReference type="PROSITE" id="PS51836"/>
    </source>
</evidence>
<dbReference type="InterPro" id="IPR013974">
    <property type="entry name" value="SAF"/>
</dbReference>
<reference evidence="9" key="1">
    <citation type="journal article" date="2023" name="Mol. Biol. Evol.">
        <title>Third-Generation Sequencing Reveals the Adaptive Role of the Epigenome in Three Deep-Sea Polychaetes.</title>
        <authorList>
            <person name="Perez M."/>
            <person name="Aroh O."/>
            <person name="Sun Y."/>
            <person name="Lan Y."/>
            <person name="Juniper S.K."/>
            <person name="Young C.R."/>
            <person name="Angers B."/>
            <person name="Qian P.Y."/>
        </authorList>
    </citation>
    <scope>NUCLEOTIDE SEQUENCE</scope>
    <source>
        <strain evidence="9">R07B-5</strain>
    </source>
</reference>
<dbReference type="Pfam" id="PF14637">
    <property type="entry name" value="FNIP_M"/>
    <property type="match status" value="1"/>
</dbReference>
<comment type="similarity">
    <text evidence="3">Belongs to the FNIP family.</text>
</comment>
<feature type="region of interest" description="Disordered" evidence="7">
    <location>
        <begin position="860"/>
        <end position="890"/>
    </location>
</feature>
<sequence>MEYERPEEDVSWTSPSFDKDSVRVVIFRDHDIKGRSLIYDSSVVVPIVDRQPCQKWFGKTTPCGKEREGKEGKNSPNLTVKHTPLRQLSDTKMLGEMMFGSVAMAYRGTTLKVHSIRTPPQIMVTEVFIVSRTNREHTGGHESFDGLSTGTESSCPRQPSSCESMDSTDQCIAHSLAVNVVVTAHSLAVNVVVTAHSLAVNVVVTAHSLAVNVVVTAHSLAVNVVVTAHSLAVNVVVTAHSLAVNVVVTAHSLAVNVVVTAHSLAVNVVVTAHSLAVNVVVTAHSLAVNVVVTAHSLAVNVVVTAHSLAVMLLLQPQSRTHSLAVNVVVTAHSLAVNVVVTAHSLAVKCCYSHSLAVNVVVTAHSLAVNVVVTAHSLAVNVVVTAHSLAVNVVVTAHSLAVNVVVTAHSLAVNVVVTAHSLAVNVVVTAHSLAVNVVVTAHSLAVNVVVTAHSLAVNVVVTAHSLAVNVVVTAHSLAVNVVVTAHSLAVNVVVTAHSLAVNVVVTAHSLAVNVVVTAHSLAVNVVVTAHSLAVNVVVTAHSLAVNVVVTAHSLAVNVPMSQEALEDGENEDSGFSVSVTSSCSSFNLSYPSPGSSSSLGSASFTCRQRRYRRNQATSLEHNLAKRCSDETISVPLRKRPAKFGLGIIFPLPENDPRSRRQFEKFFFSHITLIAGHVFRLRKAVEKALTNKCHFAALTIEGVDMFRSCINDLYTTPRLPQPVWLHMMTYSTHKVALCDHFLREFMQVFEKYDTKSTKFFLSTLVTAVLTNHLAWVPTVTPAGAAPSRNYMDKHTARWMDALAKSHPYNPLWAQLGDLYGAVGFPLRLSRTVVTGRKADVVGRFLNVLSYFVRCSEVHENRQGNGPFTTDSDSEVASETLQEESSVDGDDECCEGPDRTKCDAGGCSFETDARTTEAACVTAPSAGQDSSDVTLFPPQMKSSTVWYVDLPCEGTTDGGTSNHGDGGDAVTQTDVCHMTTVQQGSGGNCDQVVRDQMSSITDTTSTSHSEDVDSSTGQSSLTPPCVSAASGSPTQKCCEPRASKNMCTAVVTPSECHSSHKRTAPGSACDHRTDTTQCSHTPPGGHCDKIECDRVSDKLIQTTGQDALPQPLFLFRRFDQPAIGETSGHTESQHSSPRRQKSNGSDRSEPKCAGDLLSDTMSTETSVKVDTSCDTQVSISDVTDTRERCQLSPSFIREETKLVRVRLIGRMAPPEVSETSLQVAPVLHAFEAKSGNDRQAPDGAVTTQDDTGSTSDIGNSVSSQRCTDTSDSDSCLTESSDYLLQVDIPGVSQGSSPCMCLTRGKEGFHDSGMFEVSGGDTVTYGDVALTDARDSGFSTADFSESVKAQDTLVSSSHSGTTVTSSGTSTLCNDCQTPSHFTFSRSNSMFDEYFREDTADGTTALPVQSTVGEISADVFSEYLDAPMPDASELRKFSVSSQTTSPNAKPCYVRLPSMEESPSMFDEYFADESNKVSGTECYCQAHTSEHSLDEKTARKCLDFEEKMLANDTAAERCDTGMTLSARRKHRSEEMVPRKNSLQLLGRQISTPALSVVTSRTRSTTPTEFVRRRHMSTVSGSSVDSILNLTEVPMPRSEVREDMESALMFNRNFGSSLIAGYSDHYLSDFVLHGTSNTTSNFHSRLHADLTLPLQNSVLDEPITETVCIIADTDKWTVRRSTCHVSSSDRVKTQDVTESNLVYNILESVHDLWKLKMSPEFCLMHLEDRLQEIYFKSKMLSEYLCVHRKLCMKELSQVLGVDKSDIPLLLAVAGTHTSHLAMGLL</sequence>
<keyword evidence="5" id="KW-0472">Membrane</keyword>
<feature type="region of interest" description="Disordered" evidence="7">
    <location>
        <begin position="1346"/>
        <end position="1365"/>
    </location>
</feature>
<feature type="domain" description="UDENN FNIP1/2-type" evidence="8">
    <location>
        <begin position="17"/>
        <end position="1769"/>
    </location>
</feature>
<feature type="compositionally biased region" description="Low complexity" evidence="7">
    <location>
        <begin position="1348"/>
        <end position="1365"/>
    </location>
</feature>
<evidence type="ECO:0000313" key="9">
    <source>
        <dbReference type="EMBL" id="KAK2184304.1"/>
    </source>
</evidence>
<feature type="region of interest" description="Disordered" evidence="7">
    <location>
        <begin position="996"/>
        <end position="1031"/>
    </location>
</feature>
<dbReference type="GO" id="GO:0051087">
    <property type="term" value="F:protein-folding chaperone binding"/>
    <property type="evidence" value="ECO:0007669"/>
    <property type="project" value="TreeGrafter"/>
</dbReference>
<dbReference type="Proteomes" id="UP001209878">
    <property type="component" value="Unassembled WGS sequence"/>
</dbReference>
<evidence type="ECO:0000256" key="5">
    <source>
        <dbReference type="ARBA" id="ARBA00023136"/>
    </source>
</evidence>
<feature type="compositionally biased region" description="Acidic residues" evidence="7">
    <location>
        <begin position="869"/>
        <end position="890"/>
    </location>
</feature>
<accession>A0AAD9NXH2</accession>
<feature type="compositionally biased region" description="Polar residues" evidence="7">
    <location>
        <begin position="146"/>
        <end position="160"/>
    </location>
</feature>
<feature type="region of interest" description="Disordered" evidence="7">
    <location>
        <begin position="59"/>
        <end position="80"/>
    </location>
</feature>
<feature type="compositionally biased region" description="Basic and acidic residues" evidence="7">
    <location>
        <begin position="64"/>
        <end position="73"/>
    </location>
</feature>
<evidence type="ECO:0000256" key="1">
    <source>
        <dbReference type="ARBA" id="ARBA00004496"/>
    </source>
</evidence>
<feature type="region of interest" description="Disordered" evidence="7">
    <location>
        <begin position="1054"/>
        <end position="1080"/>
    </location>
</feature>
<dbReference type="InterPro" id="IPR028084">
    <property type="entry name" value="FNIP_N_dom"/>
</dbReference>
<dbReference type="PROSITE" id="PS51836">
    <property type="entry name" value="DENN_FNIP12"/>
    <property type="match status" value="1"/>
</dbReference>
<dbReference type="InterPro" id="IPR026156">
    <property type="entry name" value="FNIP_fam"/>
</dbReference>
<evidence type="ECO:0000256" key="2">
    <source>
        <dbReference type="ARBA" id="ARBA00004656"/>
    </source>
</evidence>
<evidence type="ECO:0000256" key="7">
    <source>
        <dbReference type="SAM" id="MobiDB-lite"/>
    </source>
</evidence>
<name>A0AAD9NXH2_RIDPI</name>
<dbReference type="EMBL" id="JAODUO010000272">
    <property type="protein sequence ID" value="KAK2184304.1"/>
    <property type="molecule type" value="Genomic_DNA"/>
</dbReference>
<proteinExistence type="inferred from homology"/>
<feature type="region of interest" description="Disordered" evidence="7">
    <location>
        <begin position="1120"/>
        <end position="1169"/>
    </location>
</feature>
<dbReference type="PANTHER" id="PTHR21634">
    <property type="entry name" value="RE13835P"/>
    <property type="match status" value="1"/>
</dbReference>
<dbReference type="InterPro" id="IPR028086">
    <property type="entry name" value="FNIP_C_dom"/>
</dbReference>
<keyword evidence="4" id="KW-0963">Cytoplasm</keyword>
<dbReference type="PRINTS" id="PR02073">
    <property type="entry name" value="FOLLICULNIP1"/>
</dbReference>
<feature type="region of interest" description="Disordered" evidence="7">
    <location>
        <begin position="138"/>
        <end position="160"/>
    </location>
</feature>
<evidence type="ECO:0000256" key="6">
    <source>
        <dbReference type="ARBA" id="ARBA00023228"/>
    </source>
</evidence>
<dbReference type="SMART" id="SM00858">
    <property type="entry name" value="SAF"/>
    <property type="match status" value="6"/>
</dbReference>